<dbReference type="Pfam" id="PF21956">
    <property type="entry name" value="DUF6922"/>
    <property type="match status" value="1"/>
</dbReference>
<protein>
    <recommendedName>
        <fullName evidence="1">DUF6922 domain-containing protein</fullName>
    </recommendedName>
</protein>
<name>A0A0G1UFG1_9BACT</name>
<evidence type="ECO:0000313" key="3">
    <source>
        <dbReference type="Proteomes" id="UP000034877"/>
    </source>
</evidence>
<feature type="domain" description="DUF6922" evidence="1">
    <location>
        <begin position="10"/>
        <end position="55"/>
    </location>
</feature>
<dbReference type="EMBL" id="LCPE01000025">
    <property type="protein sequence ID" value="KKU92824.1"/>
    <property type="molecule type" value="Genomic_DNA"/>
</dbReference>
<comment type="caution">
    <text evidence="2">The sequence shown here is derived from an EMBL/GenBank/DDBJ whole genome shotgun (WGS) entry which is preliminary data.</text>
</comment>
<dbReference type="InterPro" id="IPR053830">
    <property type="entry name" value="DUF6922"/>
</dbReference>
<gene>
    <name evidence="2" type="ORF">UY22_C0025G0005</name>
</gene>
<dbReference type="Proteomes" id="UP000034877">
    <property type="component" value="Unassembled WGS sequence"/>
</dbReference>
<organism evidence="2 3">
    <name type="scientific">Candidatus Amesbacteria bacterium GW2011_GWC1_48_10</name>
    <dbReference type="NCBI Taxonomy" id="1618365"/>
    <lineage>
        <taxon>Bacteria</taxon>
        <taxon>Candidatus Amesiibacteriota</taxon>
    </lineage>
</organism>
<dbReference type="AlphaFoldDB" id="A0A0G1UFG1"/>
<reference evidence="2 3" key="1">
    <citation type="journal article" date="2015" name="Nature">
        <title>rRNA introns, odd ribosomes, and small enigmatic genomes across a large radiation of phyla.</title>
        <authorList>
            <person name="Brown C.T."/>
            <person name="Hug L.A."/>
            <person name="Thomas B.C."/>
            <person name="Sharon I."/>
            <person name="Castelle C.J."/>
            <person name="Singh A."/>
            <person name="Wilkins M.J."/>
            <person name="Williams K.H."/>
            <person name="Banfield J.F."/>
        </authorList>
    </citation>
    <scope>NUCLEOTIDE SEQUENCE [LARGE SCALE GENOMIC DNA]</scope>
</reference>
<accession>A0A0G1UFG1</accession>
<evidence type="ECO:0000259" key="1">
    <source>
        <dbReference type="Pfam" id="PF21956"/>
    </source>
</evidence>
<proteinExistence type="predicted"/>
<evidence type="ECO:0000313" key="2">
    <source>
        <dbReference type="EMBL" id="KKU92824.1"/>
    </source>
</evidence>
<sequence length="98" mass="11789">MIPQSLQGVLWSKRVRNLDLEKDEQYVINQILAYGGLEDIKWAKEHYGWEKLKRVFVEKPLKVYLPRTFHFVKKILFDLSDNVTPREKYDQTLPRLAR</sequence>